<evidence type="ECO:0000313" key="2">
    <source>
        <dbReference type="EMBL" id="TDH61954.1"/>
    </source>
</evidence>
<protein>
    <submittedName>
        <fullName evidence="2">Uncharacterized protein</fullName>
    </submittedName>
</protein>
<sequence>MSLAFATERRLLAEDELDPIRRSHFPLLEGLPRAEVHDLLHWLRARRNRARDLMRDHRRSKRGKGSAAQPLPDADRGLAAKKQVFAGALRRVNARLDALLAEERRAANLARLRQALGRRQAAVPHHPAGGATPDAGTRPLPNRKARPTIHGARIGSASQSVRTAQARRDARG</sequence>
<dbReference type="OrthoDB" id="7210901at2"/>
<feature type="region of interest" description="Disordered" evidence="1">
    <location>
        <begin position="53"/>
        <end position="77"/>
    </location>
</feature>
<keyword evidence="3" id="KW-1185">Reference proteome</keyword>
<accession>A0A4R5QFC9</accession>
<dbReference type="Proteomes" id="UP000295096">
    <property type="component" value="Unassembled WGS sequence"/>
</dbReference>
<dbReference type="EMBL" id="SMSJ01000016">
    <property type="protein sequence ID" value="TDH61954.1"/>
    <property type="molecule type" value="Genomic_DNA"/>
</dbReference>
<dbReference type="AlphaFoldDB" id="A0A4R5QFC9"/>
<evidence type="ECO:0000313" key="3">
    <source>
        <dbReference type="Proteomes" id="UP000295096"/>
    </source>
</evidence>
<reference evidence="2 3" key="1">
    <citation type="journal article" date="2016" name="J. Microbiol.">
        <title>Dankookia rubra gen. nov., sp. nov., an alphaproteobacterium isolated from sediment of a shallow stream.</title>
        <authorList>
            <person name="Kim W.H."/>
            <person name="Kim D.H."/>
            <person name="Kang K."/>
            <person name="Ahn T.Y."/>
        </authorList>
    </citation>
    <scope>NUCLEOTIDE SEQUENCE [LARGE SCALE GENOMIC DNA]</scope>
    <source>
        <strain evidence="2 3">JCM30602</strain>
    </source>
</reference>
<comment type="caution">
    <text evidence="2">The sequence shown here is derived from an EMBL/GenBank/DDBJ whole genome shotgun (WGS) entry which is preliminary data.</text>
</comment>
<dbReference type="RefSeq" id="WP_133289324.1">
    <property type="nucleotide sequence ID" value="NZ_SMSJ01000016.1"/>
</dbReference>
<gene>
    <name evidence="2" type="ORF">E2C06_14510</name>
</gene>
<proteinExistence type="predicted"/>
<feature type="region of interest" description="Disordered" evidence="1">
    <location>
        <begin position="118"/>
        <end position="172"/>
    </location>
</feature>
<name>A0A4R5QFC9_9PROT</name>
<organism evidence="2 3">
    <name type="scientific">Dankookia rubra</name>
    <dbReference type="NCBI Taxonomy" id="1442381"/>
    <lineage>
        <taxon>Bacteria</taxon>
        <taxon>Pseudomonadati</taxon>
        <taxon>Pseudomonadota</taxon>
        <taxon>Alphaproteobacteria</taxon>
        <taxon>Acetobacterales</taxon>
        <taxon>Roseomonadaceae</taxon>
        <taxon>Dankookia</taxon>
    </lineage>
</organism>
<evidence type="ECO:0000256" key="1">
    <source>
        <dbReference type="SAM" id="MobiDB-lite"/>
    </source>
</evidence>